<name>B6CGX9_YERRU</name>
<sequence>MIIKVSVTICTVKYRSGGCVVYRFVILIVIAMFGILSIATAYVAGVSTAIFFYVFYIILLILFPPKYVISPLTILYVYYGLWFLLAPLFAQRYADVNSDLYYAYSFVLVSIGLGIGVIFLYDNKNPQRFSVSTISGENVLIPSKKTLAALFSLSTLFVVLIVLNSGGIDKWIHSPGDAFLNRSGSGLYVVGSHFSSLALAALCGYYAFVTRQKKILYLFILWLLLTSPVHGSKFQIALLLITSLLPWLKDLRFYSKGSLMLGIVLLGVLFLGLYFRNISWMTWRDLVPYTLNYFDTLDNLALSLNEFSPGFNETFFMPFNKFLTPLGNDYGVVFYDMSQWLTSIYDPSAWKIRATIQFPVETDMYLNFYFYLGIPVLAFFFFILARIYSSAHTKQHLGAWFAAILMTLLMISHLRGSIYNHTDFYMYPYIVVMFFVLRKYKFT</sequence>
<keyword evidence="1" id="KW-0812">Transmembrane</keyword>
<protein>
    <submittedName>
        <fullName evidence="2">O-antigen polymerase</fullName>
    </submittedName>
</protein>
<feature type="transmembrane region" description="Helical" evidence="1">
    <location>
        <begin position="76"/>
        <end position="94"/>
    </location>
</feature>
<dbReference type="AlphaFoldDB" id="B6CGX9"/>
<feature type="transmembrane region" description="Helical" evidence="1">
    <location>
        <begin position="397"/>
        <end position="418"/>
    </location>
</feature>
<reference evidence="2" key="1">
    <citation type="journal article" date="2010" name="Vet. Microbiol.">
        <title>Yersinia ruckeri genes that attenuate survival in rainbow trout (Oncorhynchus mykiss) are identified using signature-tagged mutants.</title>
        <authorList>
            <person name="Dahiya I."/>
            <person name="Stevenson R.M."/>
        </authorList>
    </citation>
    <scope>NUCLEOTIDE SEQUENCE</scope>
    <source>
        <strain evidence="2">RS1154</strain>
    </source>
</reference>
<accession>B6CGX9</accession>
<dbReference type="EMBL" id="EU169597">
    <property type="protein sequence ID" value="ABY48117.1"/>
    <property type="molecule type" value="Genomic_DNA"/>
</dbReference>
<feature type="transmembrane region" description="Helical" evidence="1">
    <location>
        <begin position="215"/>
        <end position="241"/>
    </location>
</feature>
<feature type="transmembrane region" description="Helical" evidence="1">
    <location>
        <begin position="186"/>
        <end position="208"/>
    </location>
</feature>
<feature type="transmembrane region" description="Helical" evidence="1">
    <location>
        <begin position="253"/>
        <end position="274"/>
    </location>
</feature>
<feature type="transmembrane region" description="Helical" evidence="1">
    <location>
        <begin position="100"/>
        <end position="121"/>
    </location>
</feature>
<feature type="transmembrane region" description="Helical" evidence="1">
    <location>
        <begin position="147"/>
        <end position="166"/>
    </location>
</feature>
<proteinExistence type="predicted"/>
<evidence type="ECO:0000256" key="1">
    <source>
        <dbReference type="SAM" id="Phobius"/>
    </source>
</evidence>
<feature type="transmembrane region" description="Helical" evidence="1">
    <location>
        <begin position="20"/>
        <end position="44"/>
    </location>
</feature>
<keyword evidence="1" id="KW-0472">Membrane</keyword>
<keyword evidence="1" id="KW-1133">Transmembrane helix</keyword>
<evidence type="ECO:0000313" key="2">
    <source>
        <dbReference type="EMBL" id="ABY48117.1"/>
    </source>
</evidence>
<feature type="transmembrane region" description="Helical" evidence="1">
    <location>
        <begin position="50"/>
        <end position="69"/>
    </location>
</feature>
<organism evidence="2">
    <name type="scientific">Yersinia ruckeri</name>
    <dbReference type="NCBI Taxonomy" id="29486"/>
    <lineage>
        <taxon>Bacteria</taxon>
        <taxon>Pseudomonadati</taxon>
        <taxon>Pseudomonadota</taxon>
        <taxon>Gammaproteobacteria</taxon>
        <taxon>Enterobacterales</taxon>
        <taxon>Yersiniaceae</taxon>
        <taxon>Yersinia</taxon>
    </lineage>
</organism>
<feature type="transmembrane region" description="Helical" evidence="1">
    <location>
        <begin position="368"/>
        <end position="385"/>
    </location>
</feature>